<sequence length="429" mass="47121">MPERAPERLHRKLRWVFVMQAFIASLVMALGLLYGGAWLRDRMMRDRMESEAAHLWDVLAGNPRVQLTSGMGFDTRLVPVGAAGEAELPAEMRGFSTGFHRVGDGPRLAYVSERGGKRLVLTVLPQAANRIVLYNTLLALLLGIACIAVLARLGYRSSKAAVAPVGRLADAMVRWDPLVPHEHEFDEVEARAEPVAEVEQLRASLRTVAGRMREYIERERDFTRDASHELRTPLTVVRVATDLLGQEQQLSERGARSLRRLGNAVREMEELLDAFLVLARHPDVPLDMDDIDLAEVAHEQVAIALPLLEGKPVALGVVEHAQPRVQAPLRVPGVLLGQLLRNACEHTDAGRIEVRIEADRIEVEDSGAGMDAATLARAFQPFFRGNESAAGSKGLGLHVVQRLAERLGWNVDLRSSPGAGTTATVRFAG</sequence>
<evidence type="ECO:0000256" key="4">
    <source>
        <dbReference type="ARBA" id="ARBA00022553"/>
    </source>
</evidence>
<dbReference type="EC" id="2.7.13.3" evidence="3"/>
<dbReference type="PRINTS" id="PR00344">
    <property type="entry name" value="BCTRLSENSOR"/>
</dbReference>
<keyword evidence="4" id="KW-0597">Phosphoprotein</keyword>
<dbReference type="OrthoDB" id="9121563at2"/>
<keyword evidence="5" id="KW-0808">Transferase</keyword>
<feature type="transmembrane region" description="Helical" evidence="10">
    <location>
        <begin position="15"/>
        <end position="39"/>
    </location>
</feature>
<dbReference type="Pfam" id="PF00512">
    <property type="entry name" value="HisKA"/>
    <property type="match status" value="1"/>
</dbReference>
<evidence type="ECO:0000256" key="9">
    <source>
        <dbReference type="ARBA" id="ARBA00023136"/>
    </source>
</evidence>
<dbReference type="PANTHER" id="PTHR45436">
    <property type="entry name" value="SENSOR HISTIDINE KINASE YKOH"/>
    <property type="match status" value="1"/>
</dbReference>
<feature type="transmembrane region" description="Helical" evidence="10">
    <location>
        <begin position="131"/>
        <end position="155"/>
    </location>
</feature>
<organism evidence="12 13">
    <name type="scientific">Pseudoluteimonas lycopersici</name>
    <dbReference type="NCBI Taxonomy" id="1324796"/>
    <lineage>
        <taxon>Bacteria</taxon>
        <taxon>Pseudomonadati</taxon>
        <taxon>Pseudomonadota</taxon>
        <taxon>Gammaproteobacteria</taxon>
        <taxon>Lysobacterales</taxon>
        <taxon>Lysobacteraceae</taxon>
        <taxon>Pseudoluteimonas</taxon>
    </lineage>
</organism>
<dbReference type="SUPFAM" id="SSF47384">
    <property type="entry name" value="Homodimeric domain of signal transducing histidine kinase"/>
    <property type="match status" value="1"/>
</dbReference>
<feature type="domain" description="Histidine kinase" evidence="11">
    <location>
        <begin position="225"/>
        <end position="429"/>
    </location>
</feature>
<dbReference type="Gene3D" id="3.30.565.10">
    <property type="entry name" value="Histidine kinase-like ATPase, C-terminal domain"/>
    <property type="match status" value="1"/>
</dbReference>
<evidence type="ECO:0000313" key="13">
    <source>
        <dbReference type="Proteomes" id="UP000315891"/>
    </source>
</evidence>
<evidence type="ECO:0000256" key="6">
    <source>
        <dbReference type="ARBA" id="ARBA00022692"/>
    </source>
</evidence>
<dbReference type="InterPro" id="IPR036097">
    <property type="entry name" value="HisK_dim/P_sf"/>
</dbReference>
<dbReference type="RefSeq" id="WP_143880109.1">
    <property type="nucleotide sequence ID" value="NZ_BAABLZ010000001.1"/>
</dbReference>
<dbReference type="PROSITE" id="PS50109">
    <property type="entry name" value="HIS_KIN"/>
    <property type="match status" value="1"/>
</dbReference>
<accession>A0A516V7W0</accession>
<evidence type="ECO:0000259" key="11">
    <source>
        <dbReference type="PROSITE" id="PS50109"/>
    </source>
</evidence>
<dbReference type="Gene3D" id="1.10.287.130">
    <property type="match status" value="1"/>
</dbReference>
<proteinExistence type="predicted"/>
<dbReference type="SMART" id="SM00388">
    <property type="entry name" value="HisKA"/>
    <property type="match status" value="1"/>
</dbReference>
<dbReference type="AlphaFoldDB" id="A0A516V7W0"/>
<evidence type="ECO:0000256" key="10">
    <source>
        <dbReference type="SAM" id="Phobius"/>
    </source>
</evidence>
<dbReference type="SUPFAM" id="SSF55874">
    <property type="entry name" value="ATPase domain of HSP90 chaperone/DNA topoisomerase II/histidine kinase"/>
    <property type="match status" value="1"/>
</dbReference>
<evidence type="ECO:0000256" key="3">
    <source>
        <dbReference type="ARBA" id="ARBA00012438"/>
    </source>
</evidence>
<dbReference type="InterPro" id="IPR003594">
    <property type="entry name" value="HATPase_dom"/>
</dbReference>
<reference evidence="12 13" key="1">
    <citation type="submission" date="2019-07" db="EMBL/GenBank/DDBJ databases">
        <title>Lysobacter weifangensis sp. nov., isolated from bensulfuron-methyl contaminated farmland soil.</title>
        <authorList>
            <person name="Zhao H."/>
        </authorList>
    </citation>
    <scope>NUCLEOTIDE SEQUENCE [LARGE SCALE GENOMIC DNA]</scope>
    <source>
        <strain evidence="12 13">CC-Bw-6</strain>
    </source>
</reference>
<keyword evidence="7 12" id="KW-0418">Kinase</keyword>
<dbReference type="EMBL" id="CP041742">
    <property type="protein sequence ID" value="QDQ74600.1"/>
    <property type="molecule type" value="Genomic_DNA"/>
</dbReference>
<dbReference type="InterPro" id="IPR003661">
    <property type="entry name" value="HisK_dim/P_dom"/>
</dbReference>
<comment type="subcellular location">
    <subcellularLocation>
        <location evidence="2">Membrane</location>
    </subcellularLocation>
</comment>
<dbReference type="Pfam" id="PF02518">
    <property type="entry name" value="HATPase_c"/>
    <property type="match status" value="1"/>
</dbReference>
<dbReference type="InterPro" id="IPR005467">
    <property type="entry name" value="His_kinase_dom"/>
</dbReference>
<gene>
    <name evidence="12" type="ORF">FNZ56_12260</name>
</gene>
<dbReference type="InterPro" id="IPR004358">
    <property type="entry name" value="Sig_transdc_His_kin-like_C"/>
</dbReference>
<dbReference type="InterPro" id="IPR036890">
    <property type="entry name" value="HATPase_C_sf"/>
</dbReference>
<evidence type="ECO:0000313" key="12">
    <source>
        <dbReference type="EMBL" id="QDQ74600.1"/>
    </source>
</evidence>
<evidence type="ECO:0000256" key="5">
    <source>
        <dbReference type="ARBA" id="ARBA00022679"/>
    </source>
</evidence>
<keyword evidence="6 10" id="KW-0812">Transmembrane</keyword>
<dbReference type="GO" id="GO:0005886">
    <property type="term" value="C:plasma membrane"/>
    <property type="evidence" value="ECO:0007669"/>
    <property type="project" value="TreeGrafter"/>
</dbReference>
<dbReference type="GO" id="GO:0000155">
    <property type="term" value="F:phosphorelay sensor kinase activity"/>
    <property type="evidence" value="ECO:0007669"/>
    <property type="project" value="InterPro"/>
</dbReference>
<evidence type="ECO:0000256" key="2">
    <source>
        <dbReference type="ARBA" id="ARBA00004370"/>
    </source>
</evidence>
<dbReference type="PANTHER" id="PTHR45436:SF16">
    <property type="entry name" value="HISTIDINE KINASE"/>
    <property type="match status" value="1"/>
</dbReference>
<dbReference type="InterPro" id="IPR050428">
    <property type="entry name" value="TCS_sensor_his_kinase"/>
</dbReference>
<evidence type="ECO:0000256" key="7">
    <source>
        <dbReference type="ARBA" id="ARBA00022777"/>
    </source>
</evidence>
<keyword evidence="13" id="KW-1185">Reference proteome</keyword>
<dbReference type="SMART" id="SM00387">
    <property type="entry name" value="HATPase_c"/>
    <property type="match status" value="1"/>
</dbReference>
<keyword evidence="8 10" id="KW-1133">Transmembrane helix</keyword>
<comment type="catalytic activity">
    <reaction evidence="1">
        <text>ATP + protein L-histidine = ADP + protein N-phospho-L-histidine.</text>
        <dbReference type="EC" id="2.7.13.3"/>
    </reaction>
</comment>
<evidence type="ECO:0000256" key="8">
    <source>
        <dbReference type="ARBA" id="ARBA00022989"/>
    </source>
</evidence>
<protein>
    <recommendedName>
        <fullName evidence="3">histidine kinase</fullName>
        <ecNumber evidence="3">2.7.13.3</ecNumber>
    </recommendedName>
</protein>
<dbReference type="CDD" id="cd00082">
    <property type="entry name" value="HisKA"/>
    <property type="match status" value="1"/>
</dbReference>
<name>A0A516V7W0_9GAMM</name>
<dbReference type="Proteomes" id="UP000315891">
    <property type="component" value="Chromosome"/>
</dbReference>
<evidence type="ECO:0000256" key="1">
    <source>
        <dbReference type="ARBA" id="ARBA00000085"/>
    </source>
</evidence>
<keyword evidence="9 10" id="KW-0472">Membrane</keyword>